<evidence type="ECO:0000313" key="8">
    <source>
        <dbReference type="Proteomes" id="UP000502504"/>
    </source>
</evidence>
<protein>
    <submittedName>
        <fullName evidence="6">N-acetylmuramoyl-L-alanine amidase</fullName>
    </submittedName>
</protein>
<evidence type="ECO:0000313" key="7">
    <source>
        <dbReference type="Proteomes" id="UP000190306"/>
    </source>
</evidence>
<feature type="compositionally biased region" description="Low complexity" evidence="2">
    <location>
        <begin position="182"/>
        <end position="253"/>
    </location>
</feature>
<feature type="region of interest" description="Disordered" evidence="2">
    <location>
        <begin position="105"/>
        <end position="292"/>
    </location>
</feature>
<dbReference type="SMART" id="SM00701">
    <property type="entry name" value="PGRP"/>
    <property type="match status" value="1"/>
</dbReference>
<dbReference type="Proteomes" id="UP000502504">
    <property type="component" value="Chromosome"/>
</dbReference>
<dbReference type="Gene3D" id="3.40.80.10">
    <property type="entry name" value="Peptidoglycan recognition protein-like"/>
    <property type="match status" value="1"/>
</dbReference>
<evidence type="ECO:0000256" key="1">
    <source>
        <dbReference type="ARBA" id="ARBA00007553"/>
    </source>
</evidence>
<dbReference type="InterPro" id="IPR036505">
    <property type="entry name" value="Amidase/PGRP_sf"/>
</dbReference>
<dbReference type="SUPFAM" id="SSF55846">
    <property type="entry name" value="N-acetylmuramoyl-L-alanine amidase-like"/>
    <property type="match status" value="1"/>
</dbReference>
<dbReference type="AlphaFoldDB" id="A0AAE7CLS6"/>
<dbReference type="CDD" id="cd06583">
    <property type="entry name" value="PGRP"/>
    <property type="match status" value="1"/>
</dbReference>
<dbReference type="SMART" id="SM00644">
    <property type="entry name" value="Ami_2"/>
    <property type="match status" value="1"/>
</dbReference>
<dbReference type="GO" id="GO:0008270">
    <property type="term" value="F:zinc ion binding"/>
    <property type="evidence" value="ECO:0007669"/>
    <property type="project" value="InterPro"/>
</dbReference>
<dbReference type="Gene3D" id="2.60.40.10">
    <property type="entry name" value="Immunoglobulins"/>
    <property type="match status" value="1"/>
</dbReference>
<feature type="domain" description="Peptidoglycan recognition protein family" evidence="4">
    <location>
        <begin position="270"/>
        <end position="420"/>
    </location>
</feature>
<dbReference type="Gene3D" id="2.60.120.260">
    <property type="entry name" value="Galactose-binding domain-like"/>
    <property type="match status" value="1"/>
</dbReference>
<dbReference type="InterPro" id="IPR006619">
    <property type="entry name" value="PGRP_domain_met/bac"/>
</dbReference>
<dbReference type="GO" id="GO:0005975">
    <property type="term" value="P:carbohydrate metabolic process"/>
    <property type="evidence" value="ECO:0007669"/>
    <property type="project" value="UniProtKB-ARBA"/>
</dbReference>
<dbReference type="PANTHER" id="PTHR11022:SF41">
    <property type="entry name" value="PEPTIDOGLYCAN-RECOGNITION PROTEIN LC-RELATED"/>
    <property type="match status" value="1"/>
</dbReference>
<feature type="compositionally biased region" description="Pro residues" evidence="2">
    <location>
        <begin position="254"/>
        <end position="273"/>
    </location>
</feature>
<reference evidence="5 7" key="1">
    <citation type="submission" date="2015-07" db="EMBL/GenBank/DDBJ databases">
        <title>Draft Genome Sequence of Streptomyces antibioticus, IMRU 3720 reveals insights in the evolution of actinomycin biosynthetic gene clusters in Streptomyces.</title>
        <authorList>
            <person name="Crnovcic I."/>
            <person name="Ruckert C."/>
            <person name="Kalinowksi J."/>
            <person name="Keller U."/>
        </authorList>
    </citation>
    <scope>NUCLEOTIDE SEQUENCE [LARGE SCALE GENOMIC DNA]</scope>
    <source>
        <strain evidence="5 7">DSM 41481</strain>
    </source>
</reference>
<comment type="similarity">
    <text evidence="1">Belongs to the N-acetylmuramoyl-L-alanine amidase 2 family.</text>
</comment>
<evidence type="ECO:0000313" key="5">
    <source>
        <dbReference type="EMBL" id="OOQ50910.1"/>
    </source>
</evidence>
<sequence>MRVRRWWGTGAVVAAGVCGTLVAQGVFGGFGGGGGGDGRPGAVTHEVRSAALKVSGGGGSASLERRDTDVFSMLGVTWEKPSAKVAGTVEVRTRAVGSGQWSDWLSLDGDTGAGENSAARGGTEPAWVGPSDGVEVRVGGKSGARLPEGLRVDMIGGSDENSGPGGGLEPAAFVADGDSSDEPSAPETESESESPSTSAAPDLTDGTTVEPSPSESESESVTGEPSGSTSPTSSSSSSESPAPSESTSATVSPSPSPSTPTAPPSTVPQPPITPRSGWNADEGLSPEEPSYTPDGRIKAVVLHHTAQSNAYTCDEAPSIINSIYTYDVKTLGWKDLGYNFVVDKCGTVYEGRKGGVDLPVVGAHAYGFNSQTTGIAVLGTYTDSVPSQAAMTSVARLAAWKLGQYGIAPDSTVTLTTALDGQNLAGKSWGPGEEMRLPAIHGHRDGYNTLCPGDAYYAALGTVRELAAGPVTGLTLTSVTGTTPIGSTPYTSGPVTVNWSATTPSALISEFQVLVDGKTAATAKGSATSAKVTLGSGKHQVQVRAVHQSGRTATSTAVTVVADTTAPTFTTKPNLALRTGTVTATAVPLTLNWKAADTTALKDVRLTAPAAKTYGPTVTTAQHTAKPGAATVWSMKAYDMVGNTATASVTGTPVILQETSAKRTGTWTSKSSTSYLGGKSLTSKTKNASLTWTFTGRSVAWVVSRASTSGQAYVYVDGKKVTTVDLKSSTTSYRNAIWTKTWSSAAKHTVRIVVVGTSKRPTITTDGLVYLK</sequence>
<dbReference type="Pfam" id="PF01510">
    <property type="entry name" value="Amidase_2"/>
    <property type="match status" value="1"/>
</dbReference>
<accession>A0AAE7CLS6</accession>
<dbReference type="EMBL" id="LHQL01000009">
    <property type="protein sequence ID" value="OOQ50910.1"/>
    <property type="molecule type" value="Genomic_DNA"/>
</dbReference>
<evidence type="ECO:0000259" key="3">
    <source>
        <dbReference type="SMART" id="SM00644"/>
    </source>
</evidence>
<evidence type="ECO:0000259" key="4">
    <source>
        <dbReference type="SMART" id="SM00701"/>
    </source>
</evidence>
<dbReference type="EMBL" id="CP050692">
    <property type="protein sequence ID" value="QIT45053.1"/>
    <property type="molecule type" value="Genomic_DNA"/>
</dbReference>
<gene>
    <name evidence="5" type="ORF">AFM16_16835</name>
    <name evidence="6" type="ORF">HCX60_17115</name>
</gene>
<reference evidence="6 8" key="2">
    <citation type="submission" date="2020-03" db="EMBL/GenBank/DDBJ databases">
        <title>Is there a link between lipid content and antibiotic production in Streptomyces?</title>
        <authorList>
            <person name="David M."/>
            <person name="Lejeune C."/>
            <person name="Abreu S."/>
            <person name="Thibessard A."/>
            <person name="Leblond P."/>
            <person name="Chaminade P."/>
            <person name="Virolle M.-J."/>
        </authorList>
    </citation>
    <scope>NUCLEOTIDE SEQUENCE [LARGE SCALE GENOMIC DNA]</scope>
    <source>
        <strain evidence="6 8">DSM 41481</strain>
    </source>
</reference>
<dbReference type="InterPro" id="IPR015510">
    <property type="entry name" value="PGRP"/>
</dbReference>
<proteinExistence type="inferred from homology"/>
<dbReference type="InterPro" id="IPR002502">
    <property type="entry name" value="Amidase_domain"/>
</dbReference>
<dbReference type="RefSeq" id="WP_078633813.1">
    <property type="nucleotide sequence ID" value="NZ_CM007717.1"/>
</dbReference>
<keyword evidence="7" id="KW-1185">Reference proteome</keyword>
<dbReference type="Proteomes" id="UP000190306">
    <property type="component" value="Chromosome"/>
</dbReference>
<evidence type="ECO:0000313" key="6">
    <source>
        <dbReference type="EMBL" id="QIT45053.1"/>
    </source>
</evidence>
<dbReference type="InterPro" id="IPR013783">
    <property type="entry name" value="Ig-like_fold"/>
</dbReference>
<organism evidence="6 8">
    <name type="scientific">Streptomyces antibioticus</name>
    <dbReference type="NCBI Taxonomy" id="1890"/>
    <lineage>
        <taxon>Bacteria</taxon>
        <taxon>Bacillati</taxon>
        <taxon>Actinomycetota</taxon>
        <taxon>Actinomycetes</taxon>
        <taxon>Kitasatosporales</taxon>
        <taxon>Streptomycetaceae</taxon>
        <taxon>Streptomyces</taxon>
    </lineage>
</organism>
<evidence type="ECO:0000256" key="2">
    <source>
        <dbReference type="SAM" id="MobiDB-lite"/>
    </source>
</evidence>
<dbReference type="PANTHER" id="PTHR11022">
    <property type="entry name" value="PEPTIDOGLYCAN RECOGNITION PROTEIN"/>
    <property type="match status" value="1"/>
</dbReference>
<name>A0AAE7CLS6_STRAT</name>
<dbReference type="GO" id="GO:0008745">
    <property type="term" value="F:N-acetylmuramoyl-L-alanine amidase activity"/>
    <property type="evidence" value="ECO:0007669"/>
    <property type="project" value="InterPro"/>
</dbReference>
<dbReference type="GO" id="GO:0009253">
    <property type="term" value="P:peptidoglycan catabolic process"/>
    <property type="evidence" value="ECO:0007669"/>
    <property type="project" value="InterPro"/>
</dbReference>
<feature type="domain" description="N-acetylmuramoyl-L-alanine amidase" evidence="3">
    <location>
        <begin position="285"/>
        <end position="432"/>
    </location>
</feature>